<feature type="transmembrane region" description="Helical" evidence="8">
    <location>
        <begin position="67"/>
        <end position="90"/>
    </location>
</feature>
<dbReference type="PROSITE" id="PS50893">
    <property type="entry name" value="ABC_TRANSPORTER_2"/>
    <property type="match status" value="1"/>
</dbReference>
<proteinExistence type="predicted"/>
<evidence type="ECO:0000256" key="8">
    <source>
        <dbReference type="SAM" id="Phobius"/>
    </source>
</evidence>
<evidence type="ECO:0000256" key="1">
    <source>
        <dbReference type="ARBA" id="ARBA00004651"/>
    </source>
</evidence>
<evidence type="ECO:0000256" key="7">
    <source>
        <dbReference type="SAM" id="MobiDB-lite"/>
    </source>
</evidence>
<evidence type="ECO:0000256" key="6">
    <source>
        <dbReference type="ARBA" id="ARBA00023136"/>
    </source>
</evidence>
<keyword evidence="3" id="KW-0547">Nucleotide-binding</keyword>
<gene>
    <name evidence="11" type="ORF">H4W34_005978</name>
</gene>
<dbReference type="Gene3D" id="1.20.1560.10">
    <property type="entry name" value="ABC transporter type 1, transmembrane domain"/>
    <property type="match status" value="1"/>
</dbReference>
<sequence>MTSARPSPRARADHSEARVGMPGSPGNGWQVMASFRRDSTVTRQKLKPGTVKRIVGYARPYVRELSLFLALNTFVSLIVVANPLLLKAIIDRGIVPGRQSVVIWLAVGVAALAFVEAALGLVQRWYSARVGEGLIYDLRSQVFAHVQRQPVAFFMRAQTGSLVSRLNNDVIGAQRALTTTLSSVVSNVISLVLVLVTMLILSWQVTLIALLLLPVFVLPAKWVGKRLQRVSREQMKLDAEMSSLMTERFNVAGAMLAKLYGRPAEEEHNFSSRAARVRDVGIVAAMYGRVFFTALTLVAALATAMVYGVGGSLVVGDALQLGTLVALATLLTRMYGPLTALSNVHVDVMTALVSFDRVFEVLDLEPLIRDRDGARTLPEARRAADESADETPDDGPVGLTKRDGDAAGAPAIEFDHVRFAYPSADEVSLASLESIARADAAPGREVLHDVHFTARPGQLVALVGPSGAGKSTITHLVSRLYDVSGGAVRIGGADVRDVTLESLRAEIGVVSQDAHLFHDSIRENMRYARPDATDGEIRAALGAAHIGALVEEMPEGLDTVVGDRGYRLSGGEKQRLALARLLLKAPSVVVLDEATAHLDSESEAAVQRALATALAGRTSLVIAHRLSTVREADQILVIDGGRVAERGRHEELLLRGGLYAELYRTQFARQDDRVGEDGVIERDAADGPPLTAGWQAGQESEASR</sequence>
<feature type="transmembrane region" description="Helical" evidence="8">
    <location>
        <begin position="207"/>
        <end position="224"/>
    </location>
</feature>
<dbReference type="Pfam" id="PF00005">
    <property type="entry name" value="ABC_tran"/>
    <property type="match status" value="1"/>
</dbReference>
<evidence type="ECO:0000256" key="2">
    <source>
        <dbReference type="ARBA" id="ARBA00022692"/>
    </source>
</evidence>
<dbReference type="PANTHER" id="PTHR24221:SF654">
    <property type="entry name" value="ATP-BINDING CASSETTE SUB-FAMILY B MEMBER 6"/>
    <property type="match status" value="1"/>
</dbReference>
<evidence type="ECO:0000256" key="4">
    <source>
        <dbReference type="ARBA" id="ARBA00022840"/>
    </source>
</evidence>
<dbReference type="PROSITE" id="PS00211">
    <property type="entry name" value="ABC_TRANSPORTER_1"/>
    <property type="match status" value="1"/>
</dbReference>
<dbReference type="SUPFAM" id="SSF90123">
    <property type="entry name" value="ABC transporter transmembrane region"/>
    <property type="match status" value="1"/>
</dbReference>
<protein>
    <submittedName>
        <fullName evidence="11">ATP-binding cassette subfamily B protein</fullName>
    </submittedName>
</protein>
<comment type="caution">
    <text evidence="11">The sequence shown here is derived from an EMBL/GenBank/DDBJ whole genome shotgun (WGS) entry which is preliminary data.</text>
</comment>
<dbReference type="GO" id="GO:0005524">
    <property type="term" value="F:ATP binding"/>
    <property type="evidence" value="ECO:0007669"/>
    <property type="project" value="UniProtKB-KW"/>
</dbReference>
<dbReference type="PROSITE" id="PS50929">
    <property type="entry name" value="ABC_TM1F"/>
    <property type="match status" value="1"/>
</dbReference>
<dbReference type="InterPro" id="IPR011527">
    <property type="entry name" value="ABC1_TM_dom"/>
</dbReference>
<evidence type="ECO:0000313" key="12">
    <source>
        <dbReference type="Proteomes" id="UP000627838"/>
    </source>
</evidence>
<feature type="transmembrane region" description="Helical" evidence="8">
    <location>
        <begin position="286"/>
        <end position="307"/>
    </location>
</feature>
<evidence type="ECO:0000259" key="9">
    <source>
        <dbReference type="PROSITE" id="PS50893"/>
    </source>
</evidence>
<feature type="transmembrane region" description="Helical" evidence="8">
    <location>
        <begin position="184"/>
        <end position="201"/>
    </location>
</feature>
<name>A0ABR9K1C2_9ACTN</name>
<feature type="domain" description="ABC transporter" evidence="9">
    <location>
        <begin position="430"/>
        <end position="665"/>
    </location>
</feature>
<keyword evidence="4 11" id="KW-0067">ATP-binding</keyword>
<keyword evidence="12" id="KW-1185">Reference proteome</keyword>
<dbReference type="InterPro" id="IPR017871">
    <property type="entry name" value="ABC_transporter-like_CS"/>
</dbReference>
<evidence type="ECO:0000256" key="3">
    <source>
        <dbReference type="ARBA" id="ARBA00022741"/>
    </source>
</evidence>
<evidence type="ECO:0000313" key="11">
    <source>
        <dbReference type="EMBL" id="MBE1536145.1"/>
    </source>
</evidence>
<evidence type="ECO:0000256" key="5">
    <source>
        <dbReference type="ARBA" id="ARBA00022989"/>
    </source>
</evidence>
<evidence type="ECO:0000259" key="10">
    <source>
        <dbReference type="PROSITE" id="PS50929"/>
    </source>
</evidence>
<reference evidence="11 12" key="1">
    <citation type="submission" date="2020-10" db="EMBL/GenBank/DDBJ databases">
        <title>Sequencing the genomes of 1000 actinobacteria strains.</title>
        <authorList>
            <person name="Klenk H.-P."/>
        </authorList>
    </citation>
    <scope>NUCLEOTIDE SEQUENCE [LARGE SCALE GENOMIC DNA]</scope>
    <source>
        <strain evidence="11 12">DSM 46744</strain>
    </source>
</reference>
<feature type="region of interest" description="Disordered" evidence="7">
    <location>
        <begin position="680"/>
        <end position="704"/>
    </location>
</feature>
<keyword evidence="2 8" id="KW-0812">Transmembrane</keyword>
<dbReference type="SUPFAM" id="SSF52540">
    <property type="entry name" value="P-loop containing nucleoside triphosphate hydrolases"/>
    <property type="match status" value="1"/>
</dbReference>
<dbReference type="Gene3D" id="3.40.50.300">
    <property type="entry name" value="P-loop containing nucleotide triphosphate hydrolases"/>
    <property type="match status" value="1"/>
</dbReference>
<keyword evidence="5 8" id="KW-1133">Transmembrane helix</keyword>
<dbReference type="Pfam" id="PF00664">
    <property type="entry name" value="ABC_membrane"/>
    <property type="match status" value="1"/>
</dbReference>
<organism evidence="11 12">
    <name type="scientific">Actinomadura algeriensis</name>
    <dbReference type="NCBI Taxonomy" id="1679523"/>
    <lineage>
        <taxon>Bacteria</taxon>
        <taxon>Bacillati</taxon>
        <taxon>Actinomycetota</taxon>
        <taxon>Actinomycetes</taxon>
        <taxon>Streptosporangiales</taxon>
        <taxon>Thermomonosporaceae</taxon>
        <taxon>Actinomadura</taxon>
    </lineage>
</organism>
<dbReference type="InterPro" id="IPR039421">
    <property type="entry name" value="Type_1_exporter"/>
</dbReference>
<feature type="region of interest" description="Disordered" evidence="7">
    <location>
        <begin position="378"/>
        <end position="402"/>
    </location>
</feature>
<dbReference type="InterPro" id="IPR027417">
    <property type="entry name" value="P-loop_NTPase"/>
</dbReference>
<dbReference type="PANTHER" id="PTHR24221">
    <property type="entry name" value="ATP-BINDING CASSETTE SUB-FAMILY B"/>
    <property type="match status" value="1"/>
</dbReference>
<dbReference type="SMART" id="SM00382">
    <property type="entry name" value="AAA"/>
    <property type="match status" value="1"/>
</dbReference>
<dbReference type="InterPro" id="IPR003439">
    <property type="entry name" value="ABC_transporter-like_ATP-bd"/>
</dbReference>
<feature type="region of interest" description="Disordered" evidence="7">
    <location>
        <begin position="1"/>
        <end position="25"/>
    </location>
</feature>
<feature type="transmembrane region" description="Helical" evidence="8">
    <location>
        <begin position="102"/>
        <end position="122"/>
    </location>
</feature>
<keyword evidence="6 8" id="KW-0472">Membrane</keyword>
<dbReference type="InterPro" id="IPR003593">
    <property type="entry name" value="AAA+_ATPase"/>
</dbReference>
<comment type="subcellular location">
    <subcellularLocation>
        <location evidence="1">Cell membrane</location>
        <topology evidence="1">Multi-pass membrane protein</topology>
    </subcellularLocation>
</comment>
<feature type="domain" description="ABC transmembrane type-1" evidence="10">
    <location>
        <begin position="67"/>
        <end position="350"/>
    </location>
</feature>
<dbReference type="InterPro" id="IPR036640">
    <property type="entry name" value="ABC1_TM_sf"/>
</dbReference>
<dbReference type="CDD" id="cd18550">
    <property type="entry name" value="ABC_6TM_exporter_like"/>
    <property type="match status" value="1"/>
</dbReference>
<accession>A0ABR9K1C2</accession>
<dbReference type="Proteomes" id="UP000627838">
    <property type="component" value="Unassembled WGS sequence"/>
</dbReference>
<dbReference type="EMBL" id="JADBDZ010000001">
    <property type="protein sequence ID" value="MBE1536145.1"/>
    <property type="molecule type" value="Genomic_DNA"/>
</dbReference>